<dbReference type="EMBL" id="RJSG01000003">
    <property type="protein sequence ID" value="RNL77782.1"/>
    <property type="molecule type" value="Genomic_DNA"/>
</dbReference>
<keyword evidence="1" id="KW-0456">Lyase</keyword>
<dbReference type="PANTHER" id="PTHR21240">
    <property type="entry name" value="2-AMINO-3-CARBOXYLMUCONATE-6-SEMIALDEHYDE DECARBOXYLASE"/>
    <property type="match status" value="1"/>
</dbReference>
<evidence type="ECO:0000256" key="1">
    <source>
        <dbReference type="ARBA" id="ARBA00023239"/>
    </source>
</evidence>
<reference evidence="2 3" key="1">
    <citation type="submission" date="2018-11" db="EMBL/GenBank/DDBJ databases">
        <authorList>
            <person name="Li F."/>
        </authorList>
    </citation>
    <scope>NUCLEOTIDE SEQUENCE [LARGE SCALE GENOMIC DNA]</scope>
    <source>
        <strain evidence="2 3">KIS18-7</strain>
    </source>
</reference>
<dbReference type="RefSeq" id="WP_123235368.1">
    <property type="nucleotide sequence ID" value="NZ_RJSG01000003.1"/>
</dbReference>
<protein>
    <submittedName>
        <fullName evidence="2">Amidohydrolase</fullName>
    </submittedName>
</protein>
<comment type="caution">
    <text evidence="2">The sequence shown here is derived from an EMBL/GenBank/DDBJ whole genome shotgun (WGS) entry which is preliminary data.</text>
</comment>
<dbReference type="AlphaFoldDB" id="A0A3N0DQ73"/>
<dbReference type="InterPro" id="IPR032466">
    <property type="entry name" value="Metal_Hydrolase"/>
</dbReference>
<dbReference type="GO" id="GO:0005737">
    <property type="term" value="C:cytoplasm"/>
    <property type="evidence" value="ECO:0007669"/>
    <property type="project" value="TreeGrafter"/>
</dbReference>
<evidence type="ECO:0000313" key="2">
    <source>
        <dbReference type="EMBL" id="RNL77782.1"/>
    </source>
</evidence>
<proteinExistence type="predicted"/>
<organism evidence="2 3">
    <name type="scientific">Nocardioides marmorisolisilvae</name>
    <dbReference type="NCBI Taxonomy" id="1542737"/>
    <lineage>
        <taxon>Bacteria</taxon>
        <taxon>Bacillati</taxon>
        <taxon>Actinomycetota</taxon>
        <taxon>Actinomycetes</taxon>
        <taxon>Propionibacteriales</taxon>
        <taxon>Nocardioidaceae</taxon>
        <taxon>Nocardioides</taxon>
    </lineage>
</organism>
<dbReference type="GO" id="GO:0016831">
    <property type="term" value="F:carboxy-lyase activity"/>
    <property type="evidence" value="ECO:0007669"/>
    <property type="project" value="InterPro"/>
</dbReference>
<dbReference type="Gene3D" id="3.20.20.140">
    <property type="entry name" value="Metal-dependent hydrolases"/>
    <property type="match status" value="1"/>
</dbReference>
<gene>
    <name evidence="2" type="ORF">EFL95_17485</name>
</gene>
<keyword evidence="3" id="KW-1185">Reference proteome</keyword>
<dbReference type="GO" id="GO:0016787">
    <property type="term" value="F:hydrolase activity"/>
    <property type="evidence" value="ECO:0007669"/>
    <property type="project" value="UniProtKB-KW"/>
</dbReference>
<dbReference type="GO" id="GO:0019748">
    <property type="term" value="P:secondary metabolic process"/>
    <property type="evidence" value="ECO:0007669"/>
    <property type="project" value="TreeGrafter"/>
</dbReference>
<accession>A0A3N0DQ73</accession>
<dbReference type="OrthoDB" id="4456265at2"/>
<sequence length="323" mass="35173">MPQEAPQETAPKHAAIDIHQHLWTPEFVDRLRARTQFPYLRGWTLHTAAEAPYEVDPQAHDVQRRIAADHEAEVGASCLSLSAPLGIEDLPRPQASLLIDAWHRGVAELPEHFRAWASVPTQEPDLPAVHALLAQDRFVGLQLPATSVLSPASWERVSALLVAAEVAGKPVLVHPGAERARPLRGAVPGWWHPVVGYVAQMSAAWWGWQAFGGRDLFPDLRLVFAAGAGLAPVHQERHVLRGGTDRPVDPNVYVDTSCYGPRALDALVRVLGIDALVLGSDRPYGEPIADFLGLAATHAVRVRNPRALLAPTPAYDQTWAVAS</sequence>
<evidence type="ECO:0000313" key="3">
    <source>
        <dbReference type="Proteomes" id="UP000277094"/>
    </source>
</evidence>
<dbReference type="SUPFAM" id="SSF51556">
    <property type="entry name" value="Metallo-dependent hydrolases"/>
    <property type="match status" value="1"/>
</dbReference>
<dbReference type="InterPro" id="IPR032465">
    <property type="entry name" value="ACMSD"/>
</dbReference>
<dbReference type="PANTHER" id="PTHR21240:SF28">
    <property type="entry name" value="ISO-OROTATE DECARBOXYLASE (EUROFUNG)"/>
    <property type="match status" value="1"/>
</dbReference>
<name>A0A3N0DQ73_9ACTN</name>
<keyword evidence="2" id="KW-0378">Hydrolase</keyword>
<dbReference type="Proteomes" id="UP000277094">
    <property type="component" value="Unassembled WGS sequence"/>
</dbReference>